<dbReference type="Proteomes" id="UP000320839">
    <property type="component" value="Chromosome"/>
</dbReference>
<protein>
    <recommendedName>
        <fullName evidence="5">Cytochrome c</fullName>
    </recommendedName>
</protein>
<dbReference type="EMBL" id="CP036317">
    <property type="protein sequence ID" value="QDV17485.1"/>
    <property type="molecule type" value="Genomic_DNA"/>
</dbReference>
<name>A0A518FMJ6_9PLAN</name>
<evidence type="ECO:0008006" key="5">
    <source>
        <dbReference type="Google" id="ProtNLM"/>
    </source>
</evidence>
<accession>A0A517Q3Z5</accession>
<dbReference type="GO" id="GO:0005506">
    <property type="term" value="F:iron ion binding"/>
    <property type="evidence" value="ECO:0007669"/>
    <property type="project" value="InterPro"/>
</dbReference>
<keyword evidence="3" id="KW-1185">Reference proteome</keyword>
<evidence type="ECO:0000313" key="3">
    <source>
        <dbReference type="Proteomes" id="UP000315647"/>
    </source>
</evidence>
<dbReference type="Gene3D" id="1.20.120.10">
    <property type="entry name" value="Cytochrome c/b562"/>
    <property type="match status" value="1"/>
</dbReference>
<accession>A0A518FMJ6</accession>
<dbReference type="RefSeq" id="WP_232093262.1">
    <property type="nucleotide sequence ID" value="NZ_CP036277.1"/>
</dbReference>
<dbReference type="GO" id="GO:0009055">
    <property type="term" value="F:electron transfer activity"/>
    <property type="evidence" value="ECO:0007669"/>
    <property type="project" value="InterPro"/>
</dbReference>
<organism evidence="2 4">
    <name type="scientific">Gimesia panareensis</name>
    <dbReference type="NCBI Taxonomy" id="2527978"/>
    <lineage>
        <taxon>Bacteria</taxon>
        <taxon>Pseudomonadati</taxon>
        <taxon>Planctomycetota</taxon>
        <taxon>Planctomycetia</taxon>
        <taxon>Planctomycetales</taxon>
        <taxon>Planctomycetaceae</taxon>
        <taxon>Gimesia</taxon>
    </lineage>
</organism>
<sequence>MRNLHHKQFVGSVALLGLAIALIWSQSTPTLAGSDAKKTQAGVPVEPDMHEFMEYVFQPTYKRLKQAIAAEPDNRKVWKAIKSDALILAEGGNLLLLHDPQNDRSSWNEYSQDVRKEGGLLYKAAKSKDFKTARKHYVAMLKNCNACHQKFADGEHQLTP</sequence>
<evidence type="ECO:0000313" key="1">
    <source>
        <dbReference type="EMBL" id="QDT26342.1"/>
    </source>
</evidence>
<dbReference type="AlphaFoldDB" id="A0A518FMJ6"/>
<dbReference type="GO" id="GO:0022900">
    <property type="term" value="P:electron transport chain"/>
    <property type="evidence" value="ECO:0007669"/>
    <property type="project" value="InterPro"/>
</dbReference>
<evidence type="ECO:0000313" key="4">
    <source>
        <dbReference type="Proteomes" id="UP000320839"/>
    </source>
</evidence>
<proteinExistence type="predicted"/>
<gene>
    <name evidence="1" type="ORF">Enr10x_16430</name>
    <name evidence="2" type="ORF">Pan153_21380</name>
</gene>
<dbReference type="Proteomes" id="UP000315647">
    <property type="component" value="Chromosome"/>
</dbReference>
<evidence type="ECO:0000313" key="2">
    <source>
        <dbReference type="EMBL" id="QDV17485.1"/>
    </source>
</evidence>
<dbReference type="SUPFAM" id="SSF47175">
    <property type="entry name" value="Cytochromes"/>
    <property type="match status" value="1"/>
</dbReference>
<reference evidence="2 4" key="1">
    <citation type="submission" date="2019-02" db="EMBL/GenBank/DDBJ databases">
        <title>Deep-cultivation of Planctomycetes and their phenomic and genomic characterization uncovers novel biology.</title>
        <authorList>
            <person name="Wiegand S."/>
            <person name="Jogler M."/>
            <person name="Boedeker C."/>
            <person name="Pinto D."/>
            <person name="Vollmers J."/>
            <person name="Rivas-Marin E."/>
            <person name="Kohn T."/>
            <person name="Peeters S.H."/>
            <person name="Heuer A."/>
            <person name="Rast P."/>
            <person name="Oberbeckmann S."/>
            <person name="Bunk B."/>
            <person name="Jeske O."/>
            <person name="Meyerdierks A."/>
            <person name="Storesund J.E."/>
            <person name="Kallscheuer N."/>
            <person name="Luecker S."/>
            <person name="Lage O.M."/>
            <person name="Pohl T."/>
            <person name="Merkel B.J."/>
            <person name="Hornburger P."/>
            <person name="Mueller R.-W."/>
            <person name="Bruemmer F."/>
            <person name="Labrenz M."/>
            <person name="Spormann A.M."/>
            <person name="Op den Camp H."/>
            <person name="Overmann J."/>
            <person name="Amann R."/>
            <person name="Jetten M.S.M."/>
            <person name="Mascher T."/>
            <person name="Medema M.H."/>
            <person name="Devos D.P."/>
            <person name="Kaster A.-K."/>
            <person name="Ovreas L."/>
            <person name="Rohde M."/>
            <person name="Galperin M.Y."/>
            <person name="Jogler C."/>
        </authorList>
    </citation>
    <scope>NUCLEOTIDE SEQUENCE [LARGE SCALE GENOMIC DNA]</scope>
    <source>
        <strain evidence="1 3">Enr10</strain>
        <strain evidence="2 4">Pan153</strain>
    </source>
</reference>
<dbReference type="EMBL" id="CP037421">
    <property type="protein sequence ID" value="QDT26342.1"/>
    <property type="molecule type" value="Genomic_DNA"/>
</dbReference>
<dbReference type="GO" id="GO:0020037">
    <property type="term" value="F:heme binding"/>
    <property type="evidence" value="ECO:0007669"/>
    <property type="project" value="InterPro"/>
</dbReference>
<accession>A0A518A3J5</accession>
<dbReference type="InterPro" id="IPR010980">
    <property type="entry name" value="Cyt_c/b562"/>
</dbReference>